<gene>
    <name evidence="1" type="ORF">MLD38_000578</name>
</gene>
<proteinExistence type="predicted"/>
<accession>A0ACB9S9V4</accession>
<keyword evidence="2" id="KW-1185">Reference proteome</keyword>
<evidence type="ECO:0000313" key="1">
    <source>
        <dbReference type="EMBL" id="KAI4388231.1"/>
    </source>
</evidence>
<dbReference type="Proteomes" id="UP001057402">
    <property type="component" value="Chromosome 1"/>
</dbReference>
<comment type="caution">
    <text evidence="1">The sequence shown here is derived from an EMBL/GenBank/DDBJ whole genome shotgun (WGS) entry which is preliminary data.</text>
</comment>
<sequence length="667" mass="74086">MALPLLMSWQPSLLSQKRQNGPPLGLRNLGNTCYLNSVLQCLTYTPPLANFCLRQLHSSLCDSCLDGERKRDCPFCILEKRIARSLRADHALDSPAKIQSCLRLYADHFRSGRQEDAHEFLRYVIDACHNKCLRLRKLRHGHRVAIVEGATSNTIVKDIFGGALQSQVKCVLCGAESNKVDEIMDISLDILHSASLKDALHNFFKPEVLDGNNKYNCEKCKKLVPARKQMSVFQAPNILVIQLKRFEGIYGGKIDKAISFEELLLLSNFLCRGNQDSSPEYYLFGTIVHAGISPDSGHYYAYVKDAVGRWYCCNDSYVSVTTLEEVLSEKVYILFYARTKQRPASSVAVPVANGVKSHACNGIGASKKQPSGSPSKPAHDRILEESASRNPPALPMADKLTSSPRVKFSISGNIASKRVPAVTNGKMILHENNSVEKSSDCKQPVRMKMIGKELSSSPNTNGFHKENKAPLHDRQRNQDVKHEGYNHKKNSMGACDDVKTKSMAGLHGHGKADSVSLKAAQSDCLEGNGIFEKSLSNGNVSESHDSCNDGANHDLDIPISSGKMHDHSCVLLAQDPKSREKVEELKEALKNEASTILRSCGWSDEVYSFMRAKRRKCSENVETASLDSHHLRKWLISEARPTFISSIPESLKEDLISRLRSFSKEKG</sequence>
<organism evidence="1 2">
    <name type="scientific">Melastoma candidum</name>
    <dbReference type="NCBI Taxonomy" id="119954"/>
    <lineage>
        <taxon>Eukaryota</taxon>
        <taxon>Viridiplantae</taxon>
        <taxon>Streptophyta</taxon>
        <taxon>Embryophyta</taxon>
        <taxon>Tracheophyta</taxon>
        <taxon>Spermatophyta</taxon>
        <taxon>Magnoliopsida</taxon>
        <taxon>eudicotyledons</taxon>
        <taxon>Gunneridae</taxon>
        <taxon>Pentapetalae</taxon>
        <taxon>rosids</taxon>
        <taxon>malvids</taxon>
        <taxon>Myrtales</taxon>
        <taxon>Melastomataceae</taxon>
        <taxon>Melastomatoideae</taxon>
        <taxon>Melastomateae</taxon>
        <taxon>Melastoma</taxon>
    </lineage>
</organism>
<evidence type="ECO:0000313" key="2">
    <source>
        <dbReference type="Proteomes" id="UP001057402"/>
    </source>
</evidence>
<name>A0ACB9S9V4_9MYRT</name>
<dbReference type="EMBL" id="CM042880">
    <property type="protein sequence ID" value="KAI4388231.1"/>
    <property type="molecule type" value="Genomic_DNA"/>
</dbReference>
<reference evidence="2" key="1">
    <citation type="journal article" date="2023" name="Front. Plant Sci.">
        <title>Chromosomal-level genome assembly of Melastoma candidum provides insights into trichome evolution.</title>
        <authorList>
            <person name="Zhong Y."/>
            <person name="Wu W."/>
            <person name="Sun C."/>
            <person name="Zou P."/>
            <person name="Liu Y."/>
            <person name="Dai S."/>
            <person name="Zhou R."/>
        </authorList>
    </citation>
    <scope>NUCLEOTIDE SEQUENCE [LARGE SCALE GENOMIC DNA]</scope>
</reference>
<protein>
    <submittedName>
        <fullName evidence="1">Uncharacterized protein</fullName>
    </submittedName>
</protein>